<dbReference type="RefSeq" id="WP_080809296.1">
    <property type="nucleotide sequence ID" value="NZ_LT828565.1"/>
</dbReference>
<protein>
    <submittedName>
        <fullName evidence="1">Uncharacterized protein</fullName>
    </submittedName>
</protein>
<accession>A0A1W1HE56</accession>
<evidence type="ECO:0000313" key="2">
    <source>
        <dbReference type="Proteomes" id="UP000191931"/>
    </source>
</evidence>
<gene>
    <name evidence="1" type="ORF">MTBBW1_2400035</name>
</gene>
<dbReference type="Proteomes" id="UP000191931">
    <property type="component" value="Unassembled WGS sequence"/>
</dbReference>
<dbReference type="EMBL" id="FWEV01000158">
    <property type="protein sequence ID" value="SLM30781.1"/>
    <property type="molecule type" value="Genomic_DNA"/>
</dbReference>
<reference evidence="1 2" key="1">
    <citation type="submission" date="2017-03" db="EMBL/GenBank/DDBJ databases">
        <authorList>
            <person name="Afonso C.L."/>
            <person name="Miller P.J."/>
            <person name="Scott M.A."/>
            <person name="Spackman E."/>
            <person name="Goraichik I."/>
            <person name="Dimitrov K.M."/>
            <person name="Suarez D.L."/>
            <person name="Swayne D.E."/>
        </authorList>
    </citation>
    <scope>NUCLEOTIDE SEQUENCE [LARGE SCALE GENOMIC DNA]</scope>
    <source>
        <strain evidence="1">PRJEB14757</strain>
    </source>
</reference>
<proteinExistence type="predicted"/>
<keyword evidence="2" id="KW-1185">Reference proteome</keyword>
<dbReference type="STRING" id="1246637.MTBBW1_2400035"/>
<evidence type="ECO:0000313" key="1">
    <source>
        <dbReference type="EMBL" id="SLM30781.1"/>
    </source>
</evidence>
<organism evidence="1 2">
    <name type="scientific">Desulfamplus magnetovallimortis</name>
    <dbReference type="NCBI Taxonomy" id="1246637"/>
    <lineage>
        <taxon>Bacteria</taxon>
        <taxon>Pseudomonadati</taxon>
        <taxon>Thermodesulfobacteriota</taxon>
        <taxon>Desulfobacteria</taxon>
        <taxon>Desulfobacterales</taxon>
        <taxon>Desulfobacteraceae</taxon>
        <taxon>Desulfamplus</taxon>
    </lineage>
</organism>
<name>A0A1W1HE56_9BACT</name>
<sequence>METEILENVVHVPPFIMFDTEPLEIEKTKCQFCSRIGEWIITTQLNGQGKEYWVCGRCPLSIHLMSKWRIQ</sequence>
<dbReference type="AlphaFoldDB" id="A0A1W1HE56"/>